<feature type="signal peptide" evidence="1">
    <location>
        <begin position="1"/>
        <end position="24"/>
    </location>
</feature>
<evidence type="ECO:0000313" key="3">
    <source>
        <dbReference type="Proteomes" id="UP000585474"/>
    </source>
</evidence>
<keyword evidence="1" id="KW-0732">Signal</keyword>
<reference evidence="2 3" key="1">
    <citation type="submission" date="2019-07" db="EMBL/GenBank/DDBJ databases">
        <title>De Novo Assembly of kiwifruit Actinidia rufa.</title>
        <authorList>
            <person name="Sugita-Konishi S."/>
            <person name="Sato K."/>
            <person name="Mori E."/>
            <person name="Abe Y."/>
            <person name="Kisaki G."/>
            <person name="Hamano K."/>
            <person name="Suezawa K."/>
            <person name="Otani M."/>
            <person name="Fukuda T."/>
            <person name="Manabe T."/>
            <person name="Gomi K."/>
            <person name="Tabuchi M."/>
            <person name="Akimitsu K."/>
            <person name="Kataoka I."/>
        </authorList>
    </citation>
    <scope>NUCLEOTIDE SEQUENCE [LARGE SCALE GENOMIC DNA]</scope>
    <source>
        <strain evidence="3">cv. Fuchu</strain>
    </source>
</reference>
<dbReference type="Proteomes" id="UP000585474">
    <property type="component" value="Unassembled WGS sequence"/>
</dbReference>
<evidence type="ECO:0000256" key="1">
    <source>
        <dbReference type="SAM" id="SignalP"/>
    </source>
</evidence>
<comment type="caution">
    <text evidence="2">The sequence shown here is derived from an EMBL/GenBank/DDBJ whole genome shotgun (WGS) entry which is preliminary data.</text>
</comment>
<protein>
    <submittedName>
        <fullName evidence="2">Gibberellin-regulated family protein</fullName>
    </submittedName>
</protein>
<dbReference type="EMBL" id="BJWL01000004">
    <property type="protein sequence ID" value="GFY86243.1"/>
    <property type="molecule type" value="Genomic_DNA"/>
</dbReference>
<keyword evidence="3" id="KW-1185">Reference proteome</keyword>
<accession>A0A7J0EIE1</accession>
<evidence type="ECO:0000313" key="2">
    <source>
        <dbReference type="EMBL" id="GFY86243.1"/>
    </source>
</evidence>
<sequence>MAILSNALIASLLISLLTFHLVQVDDEMIVEEHAKRGASYHQGRIYARGHAELAASAAIACHRAPPVTKMPAPATPPSPPTAAERSALRKINHHFGGGG</sequence>
<feature type="chain" id="PRO_5029648081" evidence="1">
    <location>
        <begin position="25"/>
        <end position="99"/>
    </location>
</feature>
<organism evidence="2 3">
    <name type="scientific">Actinidia rufa</name>
    <dbReference type="NCBI Taxonomy" id="165716"/>
    <lineage>
        <taxon>Eukaryota</taxon>
        <taxon>Viridiplantae</taxon>
        <taxon>Streptophyta</taxon>
        <taxon>Embryophyta</taxon>
        <taxon>Tracheophyta</taxon>
        <taxon>Spermatophyta</taxon>
        <taxon>Magnoliopsida</taxon>
        <taxon>eudicotyledons</taxon>
        <taxon>Gunneridae</taxon>
        <taxon>Pentapetalae</taxon>
        <taxon>asterids</taxon>
        <taxon>Ericales</taxon>
        <taxon>Actinidiaceae</taxon>
        <taxon>Actinidia</taxon>
    </lineage>
</organism>
<name>A0A7J0EIE1_9ERIC</name>
<proteinExistence type="predicted"/>
<dbReference type="AlphaFoldDB" id="A0A7J0EIE1"/>
<gene>
    <name evidence="2" type="ORF">Acr_04g0009810</name>
</gene>